<organism evidence="6 7">
    <name type="scientific">Azorhizobium oxalatiphilum</name>
    <dbReference type="NCBI Taxonomy" id="980631"/>
    <lineage>
        <taxon>Bacteria</taxon>
        <taxon>Pseudomonadati</taxon>
        <taxon>Pseudomonadota</taxon>
        <taxon>Alphaproteobacteria</taxon>
        <taxon>Hyphomicrobiales</taxon>
        <taxon>Xanthobacteraceae</taxon>
        <taxon>Azorhizobium</taxon>
    </lineage>
</organism>
<evidence type="ECO:0000313" key="6">
    <source>
        <dbReference type="EMBL" id="GGF90041.1"/>
    </source>
</evidence>
<reference evidence="6" key="1">
    <citation type="journal article" date="2014" name="Int. J. Syst. Evol. Microbiol.">
        <title>Complete genome sequence of Corynebacterium casei LMG S-19264T (=DSM 44701T), isolated from a smear-ripened cheese.</title>
        <authorList>
            <consortium name="US DOE Joint Genome Institute (JGI-PGF)"/>
            <person name="Walter F."/>
            <person name="Albersmeier A."/>
            <person name="Kalinowski J."/>
            <person name="Ruckert C."/>
        </authorList>
    </citation>
    <scope>NUCLEOTIDE SEQUENCE</scope>
    <source>
        <strain evidence="6">CCM 7897</strain>
    </source>
</reference>
<keyword evidence="3" id="KW-0813">Transport</keyword>
<gene>
    <name evidence="6" type="ORF">GCM10007301_57400</name>
</gene>
<keyword evidence="3" id="KW-0029">Amino-acid transport</keyword>
<dbReference type="PANTHER" id="PTHR30483:SF6">
    <property type="entry name" value="PERIPLASMIC BINDING PROTEIN OF ABC TRANSPORTER FOR NATURAL AMINO ACIDS"/>
    <property type="match status" value="1"/>
</dbReference>
<dbReference type="EMBL" id="BMCT01000022">
    <property type="protein sequence ID" value="GGF90041.1"/>
    <property type="molecule type" value="Genomic_DNA"/>
</dbReference>
<evidence type="ECO:0000256" key="3">
    <source>
        <dbReference type="ARBA" id="ARBA00022970"/>
    </source>
</evidence>
<sequence>MRLAATLVAAGGLLAATALSVPAYAQTPLKVKIGVLTDMSSLYSDLSGAGSVWAAKKAVEDFNATNKSLQVEVVSADHQNKADVGTSVARQWYDVDGVDMIVDTPNSGVALAVNQVTKEKNKVFVNSGAGTSDLTGKACSPNTVHWTYDTWSLANVTGKAITKGGGDSWFFITADYAFGQALERDTAAVVNANNGKVLGQVRAPINTQDFSSFLLQAQSSKAKVIGLANAGGDTINSVKQAAEYGIVEGGQKLAGLLIFLSDIHSLGLKTAQGLTMTEAWYWDMTDANRAFAKDFAAGNGGKYPTMVQAGVYSGVTHYLKAVAAVKAAKDGAAVVAEMKKLPTDDKLFGKGEVRADGRQIHPMYLFEVKKPSESKGPYDYYTLKATVPANEAFRPLDQGDCPLVKKG</sequence>
<dbReference type="Gene3D" id="3.40.50.2300">
    <property type="match status" value="2"/>
</dbReference>
<reference evidence="6" key="2">
    <citation type="submission" date="2020-09" db="EMBL/GenBank/DDBJ databases">
        <authorList>
            <person name="Sun Q."/>
            <person name="Sedlacek I."/>
        </authorList>
    </citation>
    <scope>NUCLEOTIDE SEQUENCE</scope>
    <source>
        <strain evidence="6">CCM 7897</strain>
    </source>
</reference>
<feature type="signal peptide" evidence="4">
    <location>
        <begin position="1"/>
        <end position="25"/>
    </location>
</feature>
<dbReference type="RefSeq" id="WP_188584327.1">
    <property type="nucleotide sequence ID" value="NZ_BMCT01000022.1"/>
</dbReference>
<dbReference type="SUPFAM" id="SSF53822">
    <property type="entry name" value="Periplasmic binding protein-like I"/>
    <property type="match status" value="1"/>
</dbReference>
<evidence type="ECO:0000259" key="5">
    <source>
        <dbReference type="Pfam" id="PF13458"/>
    </source>
</evidence>
<accession>A0A917FKX5</accession>
<comment type="similarity">
    <text evidence="1">Belongs to the leucine-binding protein family.</text>
</comment>
<dbReference type="AlphaFoldDB" id="A0A917FKX5"/>
<dbReference type="CDD" id="cd06327">
    <property type="entry name" value="PBP1_SBP-like"/>
    <property type="match status" value="1"/>
</dbReference>
<comment type="caution">
    <text evidence="6">The sequence shown here is derived from an EMBL/GenBank/DDBJ whole genome shotgun (WGS) entry which is preliminary data.</text>
</comment>
<feature type="chain" id="PRO_5036733786" evidence="4">
    <location>
        <begin position="26"/>
        <end position="407"/>
    </location>
</feature>
<dbReference type="Pfam" id="PF13458">
    <property type="entry name" value="Peripla_BP_6"/>
    <property type="match status" value="1"/>
</dbReference>
<keyword evidence="7" id="KW-1185">Reference proteome</keyword>
<proteinExistence type="inferred from homology"/>
<evidence type="ECO:0000313" key="7">
    <source>
        <dbReference type="Proteomes" id="UP000606044"/>
    </source>
</evidence>
<dbReference type="PANTHER" id="PTHR30483">
    <property type="entry name" value="LEUCINE-SPECIFIC-BINDING PROTEIN"/>
    <property type="match status" value="1"/>
</dbReference>
<evidence type="ECO:0000256" key="2">
    <source>
        <dbReference type="ARBA" id="ARBA00022729"/>
    </source>
</evidence>
<keyword evidence="2 4" id="KW-0732">Signal</keyword>
<dbReference type="InterPro" id="IPR028081">
    <property type="entry name" value="Leu-bd"/>
</dbReference>
<evidence type="ECO:0000256" key="4">
    <source>
        <dbReference type="SAM" id="SignalP"/>
    </source>
</evidence>
<dbReference type="GO" id="GO:0006865">
    <property type="term" value="P:amino acid transport"/>
    <property type="evidence" value="ECO:0007669"/>
    <property type="project" value="UniProtKB-KW"/>
</dbReference>
<dbReference type="InterPro" id="IPR051010">
    <property type="entry name" value="BCAA_transport"/>
</dbReference>
<feature type="domain" description="Leucine-binding protein" evidence="5">
    <location>
        <begin position="30"/>
        <end position="369"/>
    </location>
</feature>
<evidence type="ECO:0000256" key="1">
    <source>
        <dbReference type="ARBA" id="ARBA00010062"/>
    </source>
</evidence>
<protein>
    <submittedName>
        <fullName evidence="6">ABC transporter substrate-binding protein</fullName>
    </submittedName>
</protein>
<name>A0A917FKX5_9HYPH</name>
<dbReference type="Proteomes" id="UP000606044">
    <property type="component" value="Unassembled WGS sequence"/>
</dbReference>
<dbReference type="InterPro" id="IPR028082">
    <property type="entry name" value="Peripla_BP_I"/>
</dbReference>